<dbReference type="PANTHER" id="PTHR43265:SF1">
    <property type="entry name" value="ESTERASE ESTD"/>
    <property type="match status" value="1"/>
</dbReference>
<dbReference type="RefSeq" id="WP_270148933.1">
    <property type="nucleotide sequence ID" value="NZ_CP115450.1"/>
</dbReference>
<evidence type="ECO:0000313" key="3">
    <source>
        <dbReference type="Proteomes" id="UP001212821"/>
    </source>
</evidence>
<dbReference type="GO" id="GO:0016787">
    <property type="term" value="F:hydrolase activity"/>
    <property type="evidence" value="ECO:0007669"/>
    <property type="project" value="UniProtKB-KW"/>
</dbReference>
<evidence type="ECO:0000313" key="2">
    <source>
        <dbReference type="EMBL" id="WBP90264.1"/>
    </source>
</evidence>
<sequence length="379" mass="38456">MPLRTPSSRPAAAAGSALALVAVLGWTAGCAGGGADRSAASGAPSFNAAALMQASPSTSPGDHEVSFVVNGTTTYGTLHIPQGPANARMPAALLLPGSGPTDRNGNQPPRLMPDTLSDLAQLMGDDGIMTLRYDKYATGRTGLGSYANDPGGLDLNAFVQQATVAYQFLAAQPGADPDKLLIAGHSEGALMALEVDQDPKPAPAPAGLALLEPQGMRLLDLVTLQLEQQVDAAVSAGQLDPTQAATVKTAVTGGVAAIRAGRPADTTGMPDPIAAVFQDLNSDLKFTRTDDEVNPADLAAKVRSATKVMVTCGTADTQVPCSSTGPLVDALKTAGTGGPGLVTLQDVTHLLQPAGSPATTNTLAPAAQQAIHTFDQLWK</sequence>
<protein>
    <submittedName>
        <fullName evidence="2">Alpha/beta hydrolase</fullName>
    </submittedName>
</protein>
<dbReference type="EMBL" id="CP115450">
    <property type="protein sequence ID" value="WBP90264.1"/>
    <property type="molecule type" value="Genomic_DNA"/>
</dbReference>
<dbReference type="PANTHER" id="PTHR43265">
    <property type="entry name" value="ESTERASE ESTD"/>
    <property type="match status" value="1"/>
</dbReference>
<proteinExistence type="predicted"/>
<dbReference type="InterPro" id="IPR029058">
    <property type="entry name" value="AB_hydrolase_fold"/>
</dbReference>
<organism evidence="2 3">
    <name type="scientific">Kitasatospora cathayae</name>
    <dbReference type="NCBI Taxonomy" id="3004092"/>
    <lineage>
        <taxon>Bacteria</taxon>
        <taxon>Bacillati</taxon>
        <taxon>Actinomycetota</taxon>
        <taxon>Actinomycetes</taxon>
        <taxon>Kitasatosporales</taxon>
        <taxon>Streptomycetaceae</taxon>
        <taxon>Kitasatospora</taxon>
    </lineage>
</organism>
<gene>
    <name evidence="2" type="ORF">O1G21_33320</name>
</gene>
<keyword evidence="3" id="KW-1185">Reference proteome</keyword>
<dbReference type="PROSITE" id="PS51257">
    <property type="entry name" value="PROKAR_LIPOPROTEIN"/>
    <property type="match status" value="1"/>
</dbReference>
<accession>A0ABY7QDE7</accession>
<name>A0ABY7QDE7_9ACTN</name>
<dbReference type="Proteomes" id="UP001212821">
    <property type="component" value="Chromosome"/>
</dbReference>
<dbReference type="SUPFAM" id="SSF53474">
    <property type="entry name" value="alpha/beta-Hydrolases"/>
    <property type="match status" value="1"/>
</dbReference>
<dbReference type="Gene3D" id="3.40.50.1820">
    <property type="entry name" value="alpha/beta hydrolase"/>
    <property type="match status" value="1"/>
</dbReference>
<evidence type="ECO:0000256" key="1">
    <source>
        <dbReference type="SAM" id="MobiDB-lite"/>
    </source>
</evidence>
<keyword evidence="2" id="KW-0378">Hydrolase</keyword>
<feature type="region of interest" description="Disordered" evidence="1">
    <location>
        <begin position="90"/>
        <end position="110"/>
    </location>
</feature>
<dbReference type="InterPro" id="IPR053145">
    <property type="entry name" value="AB_hydrolase_Est10"/>
</dbReference>
<reference evidence="3" key="1">
    <citation type="submission" date="2022-12" db="EMBL/GenBank/DDBJ databases">
        <authorList>
            <person name="Mo P."/>
        </authorList>
    </citation>
    <scope>NUCLEOTIDE SEQUENCE [LARGE SCALE GENOMIC DNA]</scope>
    <source>
        <strain evidence="3">HUAS 3-15</strain>
    </source>
</reference>